<sequence length="167" mass="17871">MPADTALDDDLRSLYQQIILDHNRNPRHFGRLDPADASAHGHNPLCGDEVTVDLRFEGDRVAEIAFKGRGCAISTASASMMTEVVQGRSRAEIAEMFTRFRDLVTGADPRALDHPEVEATLGVLAALGGVREFPSRVKCATLPWHTLARALEHGGDAGGAGGPVSTE</sequence>
<reference evidence="3 4" key="1">
    <citation type="submission" date="2015-12" db="EMBL/GenBank/DDBJ databases">
        <title>Genome sequence of Tistrella mobilis MCCC 1A02139.</title>
        <authorList>
            <person name="Lu L."/>
            <person name="Lai Q."/>
            <person name="Shao Z."/>
            <person name="Qian P."/>
        </authorList>
    </citation>
    <scope>NUCLEOTIDE SEQUENCE [LARGE SCALE GENOMIC DNA]</scope>
    <source>
        <strain evidence="3 4">MCCC 1A02139</strain>
    </source>
</reference>
<comment type="caution">
    <text evidence="3">The sequence shown here is derived from an EMBL/GenBank/DDBJ whole genome shotgun (WGS) entry which is preliminary data.</text>
</comment>
<dbReference type="FunFam" id="3.90.1010.10:FF:000002">
    <property type="entry name" value="Iron-sulfur cluster assembly scaffold protein NifU"/>
    <property type="match status" value="1"/>
</dbReference>
<dbReference type="AlphaFoldDB" id="A0A161QXZ8"/>
<dbReference type="SUPFAM" id="SSF82649">
    <property type="entry name" value="SufE/NifU"/>
    <property type="match status" value="1"/>
</dbReference>
<dbReference type="CDD" id="cd06664">
    <property type="entry name" value="IscU_like"/>
    <property type="match status" value="1"/>
</dbReference>
<evidence type="ECO:0000313" key="3">
    <source>
        <dbReference type="EMBL" id="KYO49422.1"/>
    </source>
</evidence>
<dbReference type="InterPro" id="IPR002871">
    <property type="entry name" value="NIF_FeS_clus_asmbl_NifU_N"/>
</dbReference>
<accession>A0A161QXZ8</accession>
<dbReference type="Pfam" id="PF01592">
    <property type="entry name" value="NifU_N"/>
    <property type="match status" value="1"/>
</dbReference>
<name>A0A161QXZ8_9PROT</name>
<organism evidence="3 4">
    <name type="scientific">Tistrella mobilis</name>
    <dbReference type="NCBI Taxonomy" id="171437"/>
    <lineage>
        <taxon>Bacteria</taxon>
        <taxon>Pseudomonadati</taxon>
        <taxon>Pseudomonadota</taxon>
        <taxon>Alphaproteobacteria</taxon>
        <taxon>Geminicoccales</taxon>
        <taxon>Geminicoccaceae</taxon>
        <taxon>Tistrella</taxon>
    </lineage>
</organism>
<dbReference type="Proteomes" id="UP000075787">
    <property type="component" value="Unassembled WGS sequence"/>
</dbReference>
<dbReference type="GO" id="GO:0016226">
    <property type="term" value="P:iron-sulfur cluster assembly"/>
    <property type="evidence" value="ECO:0007669"/>
    <property type="project" value="InterPro"/>
</dbReference>
<proteinExistence type="inferred from homology"/>
<dbReference type="GO" id="GO:0051536">
    <property type="term" value="F:iron-sulfur cluster binding"/>
    <property type="evidence" value="ECO:0007669"/>
    <property type="project" value="InterPro"/>
</dbReference>
<dbReference type="NCBIfam" id="TIGR01994">
    <property type="entry name" value="SUF_scaf_2"/>
    <property type="match status" value="1"/>
</dbReference>
<protein>
    <submittedName>
        <fullName evidence="3">Iron-sulfur cluster assembly scaffold protein</fullName>
    </submittedName>
</protein>
<dbReference type="GeneID" id="97239925"/>
<comment type="similarity">
    <text evidence="1">Belongs to the NifU family.</text>
</comment>
<dbReference type="OrthoDB" id="9804157at2"/>
<dbReference type="RefSeq" id="WP_062770131.1">
    <property type="nucleotide sequence ID" value="NZ_CP121027.1"/>
</dbReference>
<feature type="domain" description="NIF system FeS cluster assembly NifU N-terminal" evidence="2">
    <location>
        <begin position="15"/>
        <end position="137"/>
    </location>
</feature>
<evidence type="ECO:0000256" key="1">
    <source>
        <dbReference type="ARBA" id="ARBA00006420"/>
    </source>
</evidence>
<evidence type="ECO:0000313" key="4">
    <source>
        <dbReference type="Proteomes" id="UP000075787"/>
    </source>
</evidence>
<dbReference type="GO" id="GO:0005506">
    <property type="term" value="F:iron ion binding"/>
    <property type="evidence" value="ECO:0007669"/>
    <property type="project" value="InterPro"/>
</dbReference>
<dbReference type="EMBL" id="LPZR01000227">
    <property type="protein sequence ID" value="KYO49422.1"/>
    <property type="molecule type" value="Genomic_DNA"/>
</dbReference>
<dbReference type="PANTHER" id="PTHR10093">
    <property type="entry name" value="IRON-SULFUR CLUSTER ASSEMBLY ENZYME NIFU HOMOLOG"/>
    <property type="match status" value="1"/>
</dbReference>
<evidence type="ECO:0000259" key="2">
    <source>
        <dbReference type="Pfam" id="PF01592"/>
    </source>
</evidence>
<gene>
    <name evidence="3" type="ORF">AUP44_17295</name>
</gene>
<dbReference type="Gene3D" id="3.90.1010.10">
    <property type="match status" value="1"/>
</dbReference>